<organism evidence="1 2">
    <name type="scientific">Candidatus Scalindua japonica</name>
    <dbReference type="NCBI Taxonomy" id="1284222"/>
    <lineage>
        <taxon>Bacteria</taxon>
        <taxon>Pseudomonadati</taxon>
        <taxon>Planctomycetota</taxon>
        <taxon>Candidatus Brocadiia</taxon>
        <taxon>Candidatus Brocadiales</taxon>
        <taxon>Candidatus Scalinduaceae</taxon>
        <taxon>Candidatus Scalindua</taxon>
    </lineage>
</organism>
<proteinExistence type="predicted"/>
<reference evidence="2" key="1">
    <citation type="journal article" date="2017" name="Environ. Microbiol. Rep.">
        <title>Genetic Diversity of Marine Anaerobic Ammonium-Oxidizing Bacteria as Revealed by Genomic and Proteomic Analyses of 'Candidatus Scalindua japonica'.</title>
        <authorList>
            <person name="Oshiki M."/>
            <person name="Mizuto K."/>
            <person name="Kimura Z."/>
            <person name="Kindaichi T."/>
            <person name="Satoh H."/>
            <person name="Okabe S."/>
        </authorList>
    </citation>
    <scope>NUCLEOTIDE SEQUENCE [LARGE SCALE GENOMIC DNA]</scope>
    <source>
        <strain evidence="2">husup-a2</strain>
    </source>
</reference>
<gene>
    <name evidence="1" type="ORF">SCALIN_C28_0075</name>
</gene>
<dbReference type="EMBL" id="BAOS01000028">
    <property type="protein sequence ID" value="GAX61873.1"/>
    <property type="molecule type" value="Genomic_DNA"/>
</dbReference>
<sequence>MANSKKKYKILHAPTSVGGNPYGLAQGERAIGLDSTVVYFKDSWPNYPYDINLHIEQYKLLTQYYRVASFFFKALCTYDIFHFNFGRSFLQFDRLGLYDVDLPIYRKIGKKVVVTFNGCDARQKSYSKYNFNINACAESTCYGGFCNDKSDFIKRKRIEKISKYADKVFSVNPDLLHVLPNAEFIPYTIIDFHNLLLSPTKKNKGNRIKILHAPSDRGAKGTKYILPVLKRIESEHNDVEVILIERIPNNKALEIYKEADLVVDQLLIGWYGGFSVEVMAMGKPVICYIREEDLKFIPKEMKEEMPIIKANPDNLYEVLKETIEDRNSLPMIGEKSRAYVEKWHDPIKIASRMKDVYEDDPLC</sequence>
<accession>A0A286U146</accession>
<comment type="caution">
    <text evidence="1">The sequence shown here is derived from an EMBL/GenBank/DDBJ whole genome shotgun (WGS) entry which is preliminary data.</text>
</comment>
<dbReference type="OrthoDB" id="9809622at2"/>
<keyword evidence="2" id="KW-1185">Reference proteome</keyword>
<name>A0A286U146_9BACT</name>
<evidence type="ECO:0000313" key="1">
    <source>
        <dbReference type="EMBL" id="GAX61873.1"/>
    </source>
</evidence>
<dbReference type="Proteomes" id="UP000218542">
    <property type="component" value="Unassembled WGS sequence"/>
</dbReference>
<keyword evidence="1" id="KW-0808">Transferase</keyword>
<dbReference type="Gene3D" id="3.40.50.2000">
    <property type="entry name" value="Glycogen Phosphorylase B"/>
    <property type="match status" value="1"/>
</dbReference>
<dbReference type="AlphaFoldDB" id="A0A286U146"/>
<dbReference type="SUPFAM" id="SSF53756">
    <property type="entry name" value="UDP-Glycosyltransferase/glycogen phosphorylase"/>
    <property type="match status" value="1"/>
</dbReference>
<dbReference type="RefSeq" id="WP_096895250.1">
    <property type="nucleotide sequence ID" value="NZ_BAOS01000028.1"/>
</dbReference>
<dbReference type="GO" id="GO:0016740">
    <property type="term" value="F:transferase activity"/>
    <property type="evidence" value="ECO:0007669"/>
    <property type="project" value="UniProtKB-KW"/>
</dbReference>
<protein>
    <submittedName>
        <fullName evidence="1">Glycosyltransferase</fullName>
    </submittedName>
</protein>
<evidence type="ECO:0000313" key="2">
    <source>
        <dbReference type="Proteomes" id="UP000218542"/>
    </source>
</evidence>